<reference evidence="3" key="1">
    <citation type="submission" date="2021-11" db="EMBL/GenBank/DDBJ databases">
        <title>Description of novel Chryseobacterium species.</title>
        <authorList>
            <person name="Saticioglu I.B."/>
            <person name="Ay H."/>
            <person name="Altun S."/>
            <person name="Duman M."/>
        </authorList>
    </citation>
    <scope>NUCLEOTIDE SEQUENCE</scope>
    <source>
        <strain evidence="3">C-17</strain>
    </source>
</reference>
<evidence type="ECO:0000313" key="3">
    <source>
        <dbReference type="EMBL" id="MCD1116735.1"/>
    </source>
</evidence>
<evidence type="ECO:0000259" key="2">
    <source>
        <dbReference type="Pfam" id="PF00403"/>
    </source>
</evidence>
<gene>
    <name evidence="3" type="ORF">LO744_07685</name>
</gene>
<feature type="domain" description="HMA" evidence="2">
    <location>
        <begin position="6"/>
        <end position="63"/>
    </location>
</feature>
<name>A0A9Q3V3P4_9FLAO</name>
<dbReference type="InterPro" id="IPR036163">
    <property type="entry name" value="HMA_dom_sf"/>
</dbReference>
<dbReference type="GO" id="GO:0046872">
    <property type="term" value="F:metal ion binding"/>
    <property type="evidence" value="ECO:0007669"/>
    <property type="project" value="InterPro"/>
</dbReference>
<feature type="region of interest" description="Disordered" evidence="1">
    <location>
        <begin position="61"/>
        <end position="82"/>
    </location>
</feature>
<dbReference type="RefSeq" id="WP_230668505.1">
    <property type="nucleotide sequence ID" value="NZ_JAJNAY010000001.1"/>
</dbReference>
<dbReference type="SUPFAM" id="SSF55008">
    <property type="entry name" value="HMA, heavy metal-associated domain"/>
    <property type="match status" value="1"/>
</dbReference>
<accession>A0A9Q3V3P4</accession>
<proteinExistence type="predicted"/>
<protein>
    <submittedName>
        <fullName evidence="3">Heavy-metal-associated domain-containing protein</fullName>
    </submittedName>
</protein>
<evidence type="ECO:0000256" key="1">
    <source>
        <dbReference type="SAM" id="MobiDB-lite"/>
    </source>
</evidence>
<feature type="compositionally biased region" description="Basic and acidic residues" evidence="1">
    <location>
        <begin position="61"/>
        <end position="71"/>
    </location>
</feature>
<dbReference type="AlphaFoldDB" id="A0A9Q3V3P4"/>
<dbReference type="Pfam" id="PF00403">
    <property type="entry name" value="HMA"/>
    <property type="match status" value="1"/>
</dbReference>
<dbReference type="CDD" id="cd00371">
    <property type="entry name" value="HMA"/>
    <property type="match status" value="1"/>
</dbReference>
<organism evidence="3 4">
    <name type="scientific">Chryseobacterium turcicum</name>
    <dbReference type="NCBI Taxonomy" id="2898076"/>
    <lineage>
        <taxon>Bacteria</taxon>
        <taxon>Pseudomonadati</taxon>
        <taxon>Bacteroidota</taxon>
        <taxon>Flavobacteriia</taxon>
        <taxon>Flavobacteriales</taxon>
        <taxon>Weeksellaceae</taxon>
        <taxon>Chryseobacterium group</taxon>
        <taxon>Chryseobacterium</taxon>
    </lineage>
</organism>
<dbReference type="Proteomes" id="UP001108025">
    <property type="component" value="Unassembled WGS sequence"/>
</dbReference>
<dbReference type="Gene3D" id="3.30.70.100">
    <property type="match status" value="1"/>
</dbReference>
<dbReference type="EMBL" id="JAJNAY010000001">
    <property type="protein sequence ID" value="MCD1116735.1"/>
    <property type="molecule type" value="Genomic_DNA"/>
</dbReference>
<sequence>MKNIELSIPGMQSAHCQARVNSAIAAIEGIKIENLEAGKLSVSVESDEVKKELVDTIEKNGYKVDADDSEKGASPSSGCCTN</sequence>
<evidence type="ECO:0000313" key="4">
    <source>
        <dbReference type="Proteomes" id="UP001108025"/>
    </source>
</evidence>
<comment type="caution">
    <text evidence="3">The sequence shown here is derived from an EMBL/GenBank/DDBJ whole genome shotgun (WGS) entry which is preliminary data.</text>
</comment>
<dbReference type="InterPro" id="IPR006121">
    <property type="entry name" value="HMA_dom"/>
</dbReference>
<keyword evidence="4" id="KW-1185">Reference proteome</keyword>